<dbReference type="Proteomes" id="UP001633002">
    <property type="component" value="Unassembled WGS sequence"/>
</dbReference>
<organism evidence="1 2">
    <name type="scientific">Riccia sorocarpa</name>
    <dbReference type="NCBI Taxonomy" id="122646"/>
    <lineage>
        <taxon>Eukaryota</taxon>
        <taxon>Viridiplantae</taxon>
        <taxon>Streptophyta</taxon>
        <taxon>Embryophyta</taxon>
        <taxon>Marchantiophyta</taxon>
        <taxon>Marchantiopsida</taxon>
        <taxon>Marchantiidae</taxon>
        <taxon>Marchantiales</taxon>
        <taxon>Ricciaceae</taxon>
        <taxon>Riccia</taxon>
    </lineage>
</organism>
<gene>
    <name evidence="1" type="ORF">R1sor_008982</name>
</gene>
<protein>
    <submittedName>
        <fullName evidence="1">Uncharacterized protein</fullName>
    </submittedName>
</protein>
<dbReference type="AlphaFoldDB" id="A0ABD3H539"/>
<evidence type="ECO:0000313" key="1">
    <source>
        <dbReference type="EMBL" id="KAL3686408.1"/>
    </source>
</evidence>
<evidence type="ECO:0000313" key="2">
    <source>
        <dbReference type="Proteomes" id="UP001633002"/>
    </source>
</evidence>
<dbReference type="EMBL" id="JBJQOH010000005">
    <property type="protein sequence ID" value="KAL3686408.1"/>
    <property type="molecule type" value="Genomic_DNA"/>
</dbReference>
<accession>A0ABD3H539</accession>
<sequence length="224" mass="25511">MGIVRDLTVSMEFTIVSVMEFGQQLVDFTSAIKEMKDARVLNAVAMKLRGRVEKWNSFTHIGSSSVNLKNKVPRWEFVGIEPADARPFVHPSSKRRFFCTILLNNFSSEESTVLGFFSGGVFTKEALMLNRDVIYFSRIQLEAEFMVKYGKLLLTHNKRIKDWFATYKKNHGHVDEEAPQAEQTRQKRTVTVAARAPPFVPDDNLANAALEQIGNITRVVHYVP</sequence>
<reference evidence="1 2" key="1">
    <citation type="submission" date="2024-09" db="EMBL/GenBank/DDBJ databases">
        <title>Chromosome-scale assembly of Riccia sorocarpa.</title>
        <authorList>
            <person name="Paukszto L."/>
        </authorList>
    </citation>
    <scope>NUCLEOTIDE SEQUENCE [LARGE SCALE GENOMIC DNA]</scope>
    <source>
        <strain evidence="1">LP-2024</strain>
        <tissue evidence="1">Aerial parts of the thallus</tissue>
    </source>
</reference>
<proteinExistence type="predicted"/>
<name>A0ABD3H539_9MARC</name>
<keyword evidence="2" id="KW-1185">Reference proteome</keyword>
<comment type="caution">
    <text evidence="1">The sequence shown here is derived from an EMBL/GenBank/DDBJ whole genome shotgun (WGS) entry which is preliminary data.</text>
</comment>